<evidence type="ECO:0000256" key="1">
    <source>
        <dbReference type="SAM" id="Phobius"/>
    </source>
</evidence>
<dbReference type="AlphaFoldDB" id="A0A2K5AR12"/>
<protein>
    <recommendedName>
        <fullName evidence="4">DUF4064 domain-containing protein</fullName>
    </recommendedName>
</protein>
<dbReference type="EMBL" id="LT981265">
    <property type="protein sequence ID" value="SPC34075.1"/>
    <property type="molecule type" value="Genomic_DNA"/>
</dbReference>
<reference evidence="3" key="1">
    <citation type="submission" date="2018-01" db="EMBL/GenBank/DDBJ databases">
        <authorList>
            <person name="Kerou L M."/>
        </authorList>
    </citation>
    <scope>NUCLEOTIDE SEQUENCE [LARGE SCALE GENOMIC DNA]</scope>
    <source>
        <strain evidence="3">SCU2</strain>
    </source>
</reference>
<accession>A0A2K5AR12</accession>
<evidence type="ECO:0000313" key="3">
    <source>
        <dbReference type="Proteomes" id="UP000236248"/>
    </source>
</evidence>
<name>A0A2K5AR12_9ARCH</name>
<evidence type="ECO:0008006" key="4">
    <source>
        <dbReference type="Google" id="ProtNLM"/>
    </source>
</evidence>
<dbReference type="Proteomes" id="UP000236248">
    <property type="component" value="Chromosome NCAV"/>
</dbReference>
<sequence>MASEEREVGYSAPIVLSVIAGALILTGALLPLVWYYMPAGMGMMMQGRGMMGMYYGWSGQWQLQYLGIPYASIVGLVSGSLVLLGSIMLGSKGYGYREWSILILASSIVSLLSMGGFIIGSILGIIAGALALSRSSRLISNKI</sequence>
<proteinExistence type="predicted"/>
<gene>
    <name evidence="2" type="ORF">NCAV_0898</name>
</gene>
<keyword evidence="1" id="KW-0472">Membrane</keyword>
<dbReference type="GeneID" id="41594954"/>
<dbReference type="RefSeq" id="WP_103287184.1">
    <property type="nucleotide sequence ID" value="NZ_LT981265.1"/>
</dbReference>
<keyword evidence="1" id="KW-1133">Transmembrane helix</keyword>
<feature type="transmembrane region" description="Helical" evidence="1">
    <location>
        <begin position="101"/>
        <end position="132"/>
    </location>
</feature>
<feature type="transmembrane region" description="Helical" evidence="1">
    <location>
        <begin position="12"/>
        <end position="36"/>
    </location>
</feature>
<dbReference type="KEGG" id="ncv:NCAV_0898"/>
<feature type="transmembrane region" description="Helical" evidence="1">
    <location>
        <begin position="68"/>
        <end position="89"/>
    </location>
</feature>
<organism evidence="2 3">
    <name type="scientific">Candidatus Nitrosocaldus cavascurensis</name>
    <dbReference type="NCBI Taxonomy" id="2058097"/>
    <lineage>
        <taxon>Archaea</taxon>
        <taxon>Nitrososphaerota</taxon>
        <taxon>Nitrososphaeria</taxon>
        <taxon>Candidatus Nitrosocaldales</taxon>
        <taxon>Candidatus Nitrosocaldaceae</taxon>
        <taxon>Candidatus Nitrosocaldus</taxon>
    </lineage>
</organism>
<keyword evidence="3" id="KW-1185">Reference proteome</keyword>
<evidence type="ECO:0000313" key="2">
    <source>
        <dbReference type="EMBL" id="SPC34075.1"/>
    </source>
</evidence>
<keyword evidence="1" id="KW-0812">Transmembrane</keyword>